<sequence length="676" mass="75038">MASPLILKIQAELERRGFDDVKRQIDRLKKAVTELGDDFEDTEKKSDGFLKGLLTFAAVTTVALVAVGIRQERVTAQIANSFEGLGLGADEAAAAIENLSVAMTRNAVVGRGELAQSLAILTRSTQSVVLAQQDSLIAQELALRNNISLEQASRALALAHAGEGRALAALVDLGARDIETLRERGLLREELARIVPLGEATGRELATISGAFENLTNRASAGFEQLGGVVLEQFNPAINLATNAVNIASFAFDGFLDNTIFKEQRAAEEAATLNERFEAISNSLNLVVGTGRVAFNDLQRAISQIDVTLQFFERDVRLLNSVENELVEGLKRERAELIETAQTRAELAQISFEDQVRLFEALNTSREDLRRRDLQQEIEKSEDILGREGLSNLEREKALLVLSNLRLRLFELERRAVAEGLSEELDFRRQLAALLQTPADVIDETSTIEERGRALDRALESRRNNLLLIEAEKNEELAIIDIELARKDLGDAEITRLENQKELIEANARASEIAARSAFLAQAIEIGELPGTPDLREREQRRLNTLLREQRTEERGIAEELRKRIAAKENLESIERNIATIEAEGGREELLERLLRRKEELQEIIGDAFIPTSEDAVDNLVEEIERKLDLPDININLNVDQLTLIEAIRAELTTILEAQGFSLNREATASSVVDEG</sequence>
<dbReference type="AlphaFoldDB" id="A0A0F9IMB6"/>
<proteinExistence type="predicted"/>
<feature type="coiled-coil region" evidence="1">
    <location>
        <begin position="18"/>
        <end position="45"/>
    </location>
</feature>
<protein>
    <submittedName>
        <fullName evidence="2">Uncharacterized protein</fullName>
    </submittedName>
</protein>
<accession>A0A0F9IMB6</accession>
<gene>
    <name evidence="2" type="ORF">LCGC14_1640110</name>
</gene>
<evidence type="ECO:0000313" key="2">
    <source>
        <dbReference type="EMBL" id="KKM20974.1"/>
    </source>
</evidence>
<feature type="coiled-coil region" evidence="1">
    <location>
        <begin position="557"/>
        <end position="584"/>
    </location>
</feature>
<evidence type="ECO:0000256" key="1">
    <source>
        <dbReference type="SAM" id="Coils"/>
    </source>
</evidence>
<organism evidence="2">
    <name type="scientific">marine sediment metagenome</name>
    <dbReference type="NCBI Taxonomy" id="412755"/>
    <lineage>
        <taxon>unclassified sequences</taxon>
        <taxon>metagenomes</taxon>
        <taxon>ecological metagenomes</taxon>
    </lineage>
</organism>
<keyword evidence="1" id="KW-0175">Coiled coil</keyword>
<comment type="caution">
    <text evidence="2">The sequence shown here is derived from an EMBL/GenBank/DDBJ whole genome shotgun (WGS) entry which is preliminary data.</text>
</comment>
<dbReference type="EMBL" id="LAZR01013657">
    <property type="protein sequence ID" value="KKM20974.1"/>
    <property type="molecule type" value="Genomic_DNA"/>
</dbReference>
<reference evidence="2" key="1">
    <citation type="journal article" date="2015" name="Nature">
        <title>Complex archaea that bridge the gap between prokaryotes and eukaryotes.</title>
        <authorList>
            <person name="Spang A."/>
            <person name="Saw J.H."/>
            <person name="Jorgensen S.L."/>
            <person name="Zaremba-Niedzwiedzka K."/>
            <person name="Martijn J."/>
            <person name="Lind A.E."/>
            <person name="van Eijk R."/>
            <person name="Schleper C."/>
            <person name="Guy L."/>
            <person name="Ettema T.J."/>
        </authorList>
    </citation>
    <scope>NUCLEOTIDE SEQUENCE</scope>
</reference>
<name>A0A0F9IMB6_9ZZZZ</name>